<organism evidence="1 2">
    <name type="scientific">Oceanibacterium hippocampi</name>
    <dbReference type="NCBI Taxonomy" id="745714"/>
    <lineage>
        <taxon>Bacteria</taxon>
        <taxon>Pseudomonadati</taxon>
        <taxon>Pseudomonadota</taxon>
        <taxon>Alphaproteobacteria</taxon>
        <taxon>Sneathiellales</taxon>
        <taxon>Sneathiellaceae</taxon>
        <taxon>Oceanibacterium</taxon>
    </lineage>
</organism>
<dbReference type="EMBL" id="FWFR01000006">
    <property type="protein sequence ID" value="SLN77162.1"/>
    <property type="molecule type" value="Genomic_DNA"/>
</dbReference>
<sequence>MENMSDLFVSANGRLNDRERAMMSDILRKLVISMEMAVRRDLSDRLAANDAAPRDLVNQLANDEIEVARPILLRSKVLEELDLIEVIKHRGQEHQIVVAQREGLSAAVADVLIDFGDEDVISALIENHEAEISARALDYLVSESRRIDRFQEPLLQREDLPTRLAQRMFWWVSAALRKHILSEFDVDEGMLDDELEAATQSIVDEATSPRMTEAEQLVAELEARRELNERFLVQSLRNNQVSVFIAGLARIAGIDRFIARRIVFDMGGESLAVACRAAGFDRTSFGAIFMLTRAGAQPGGRGADPATLQAILQFFDKLTVQRAHSALRYWMRDEGYLAAIERLEAMA</sequence>
<accession>A0A1Y5U2P6</accession>
<proteinExistence type="predicted"/>
<evidence type="ECO:0008006" key="3">
    <source>
        <dbReference type="Google" id="ProtNLM"/>
    </source>
</evidence>
<dbReference type="Proteomes" id="UP000193200">
    <property type="component" value="Unassembled WGS sequence"/>
</dbReference>
<gene>
    <name evidence="1" type="ORF">OCH7691_04312</name>
</gene>
<evidence type="ECO:0000313" key="1">
    <source>
        <dbReference type="EMBL" id="SLN77162.1"/>
    </source>
</evidence>
<protein>
    <recommendedName>
        <fullName evidence="3">DUF2336 domain-containing protein</fullName>
    </recommendedName>
</protein>
<reference evidence="1 2" key="1">
    <citation type="submission" date="2017-03" db="EMBL/GenBank/DDBJ databases">
        <authorList>
            <person name="Afonso C.L."/>
            <person name="Miller P.J."/>
            <person name="Scott M.A."/>
            <person name="Spackman E."/>
            <person name="Goraichik I."/>
            <person name="Dimitrov K.M."/>
            <person name="Suarez D.L."/>
            <person name="Swayne D.E."/>
        </authorList>
    </citation>
    <scope>NUCLEOTIDE SEQUENCE [LARGE SCALE GENOMIC DNA]</scope>
    <source>
        <strain evidence="1 2">CECT 7691</strain>
    </source>
</reference>
<keyword evidence="2" id="KW-1185">Reference proteome</keyword>
<dbReference type="Pfam" id="PF10098">
    <property type="entry name" value="DUF2336"/>
    <property type="match status" value="1"/>
</dbReference>
<dbReference type="RefSeq" id="WP_176245199.1">
    <property type="nucleotide sequence ID" value="NZ_FWFR01000006.1"/>
</dbReference>
<dbReference type="InParanoid" id="A0A1Y5U2P6"/>
<evidence type="ECO:0000313" key="2">
    <source>
        <dbReference type="Proteomes" id="UP000193200"/>
    </source>
</evidence>
<dbReference type="AlphaFoldDB" id="A0A1Y5U2P6"/>
<name>A0A1Y5U2P6_9PROT</name>
<dbReference type="InterPro" id="IPR019285">
    <property type="entry name" value="DUF2336"/>
</dbReference>